<feature type="domain" description="HTH myb-type" evidence="6">
    <location>
        <begin position="56"/>
        <end position="116"/>
    </location>
</feature>
<dbReference type="InterPro" id="IPR006447">
    <property type="entry name" value="Myb_dom_plants"/>
</dbReference>
<keyword evidence="3" id="KW-0804">Transcription</keyword>
<dbReference type="EMBL" id="CAUOFW020005824">
    <property type="protein sequence ID" value="CAK9171680.1"/>
    <property type="molecule type" value="Genomic_DNA"/>
</dbReference>
<accession>A0ABC8TQF0</accession>
<evidence type="ECO:0000313" key="7">
    <source>
        <dbReference type="EMBL" id="CAK9171680.1"/>
    </source>
</evidence>
<comment type="caution">
    <text evidence="7">The sequence shown here is derived from an EMBL/GenBank/DDBJ whole genome shotgun (WGS) entry which is preliminary data.</text>
</comment>
<evidence type="ECO:0000313" key="8">
    <source>
        <dbReference type="Proteomes" id="UP001642360"/>
    </source>
</evidence>
<comment type="subcellular location">
    <subcellularLocation>
        <location evidence="1">Nucleus</location>
    </subcellularLocation>
</comment>
<dbReference type="InterPro" id="IPR001005">
    <property type="entry name" value="SANT/Myb"/>
</dbReference>
<protein>
    <recommendedName>
        <fullName evidence="6">HTH myb-type domain-containing protein</fullName>
    </recommendedName>
</protein>
<reference evidence="7 8" key="1">
    <citation type="submission" date="2024-02" db="EMBL/GenBank/DDBJ databases">
        <authorList>
            <person name="Vignale AGUSTIN F."/>
            <person name="Sosa J E."/>
            <person name="Modenutti C."/>
        </authorList>
    </citation>
    <scope>NUCLEOTIDE SEQUENCE [LARGE SCALE GENOMIC DNA]</scope>
</reference>
<dbReference type="NCBIfam" id="TIGR01557">
    <property type="entry name" value="myb_SHAQKYF"/>
    <property type="match status" value="1"/>
</dbReference>
<feature type="compositionally biased region" description="Polar residues" evidence="5">
    <location>
        <begin position="28"/>
        <end position="38"/>
    </location>
</feature>
<dbReference type="PANTHER" id="PTHR31314:SF175">
    <property type="entry name" value="HTH MYB-TYPE DOMAIN-CONTAINING PROTEIN"/>
    <property type="match status" value="1"/>
</dbReference>
<sequence length="365" mass="41232">MKEDQNCDGSKRNDTDKSEDEGEDENNPKTSASSSNSIVEEGKKRTSSAGVRQYVRSKVPRLRWTPDLHLCFVKAVERLGGHERATPKLVLHLMNIKGLSIAHIKSHLQMYRSKNIVDQGQVINERGYHPTGNTDHLLYNLWQFPDQRIRSNFSHGKWMFKAPRSFMTEGMDNRNGTGFQGTVSDWKHCRGIGTNTRNGAFYMYRNSSFTTQNCKTSHGFQEEFRLSNGFAANQNNASSTVVEPITARSATRLHGTNIGEENVKGFINSVSPTIWSSKGEKLYKQQRKAPDDDGLDLNLSLSVKSRQEVKTTPWYEEEKDSSLSLSLFLPSKKEDQTIDLNMSIQMKDEDITKNPGLASTLDLTT</sequence>
<feature type="region of interest" description="Disordered" evidence="5">
    <location>
        <begin position="1"/>
        <end position="50"/>
    </location>
</feature>
<dbReference type="InterPro" id="IPR009057">
    <property type="entry name" value="Homeodomain-like_sf"/>
</dbReference>
<evidence type="ECO:0000256" key="3">
    <source>
        <dbReference type="ARBA" id="ARBA00023163"/>
    </source>
</evidence>
<evidence type="ECO:0000256" key="5">
    <source>
        <dbReference type="SAM" id="MobiDB-lite"/>
    </source>
</evidence>
<feature type="compositionally biased region" description="Basic and acidic residues" evidence="5">
    <location>
        <begin position="1"/>
        <end position="16"/>
    </location>
</feature>
<dbReference type="Proteomes" id="UP001642360">
    <property type="component" value="Unassembled WGS sequence"/>
</dbReference>
<dbReference type="SUPFAM" id="SSF46689">
    <property type="entry name" value="Homeodomain-like"/>
    <property type="match status" value="1"/>
</dbReference>
<dbReference type="Pfam" id="PF00249">
    <property type="entry name" value="Myb_DNA-binding"/>
    <property type="match status" value="1"/>
</dbReference>
<evidence type="ECO:0000256" key="2">
    <source>
        <dbReference type="ARBA" id="ARBA00023015"/>
    </source>
</evidence>
<evidence type="ECO:0000256" key="4">
    <source>
        <dbReference type="ARBA" id="ARBA00023242"/>
    </source>
</evidence>
<name>A0ABC8TQF0_9AQUA</name>
<gene>
    <name evidence="7" type="ORF">ILEXP_LOCUS41269</name>
</gene>
<dbReference type="PANTHER" id="PTHR31314">
    <property type="entry name" value="MYB FAMILY TRANSCRIPTION FACTOR PHL7-LIKE"/>
    <property type="match status" value="1"/>
</dbReference>
<proteinExistence type="predicted"/>
<dbReference type="InterPro" id="IPR046955">
    <property type="entry name" value="PHR1-like"/>
</dbReference>
<dbReference type="PROSITE" id="PS51294">
    <property type="entry name" value="HTH_MYB"/>
    <property type="match status" value="1"/>
</dbReference>
<dbReference type="Gene3D" id="1.10.10.60">
    <property type="entry name" value="Homeodomain-like"/>
    <property type="match status" value="1"/>
</dbReference>
<keyword evidence="4" id="KW-0539">Nucleus</keyword>
<evidence type="ECO:0000256" key="1">
    <source>
        <dbReference type="ARBA" id="ARBA00004123"/>
    </source>
</evidence>
<dbReference type="InterPro" id="IPR017930">
    <property type="entry name" value="Myb_dom"/>
</dbReference>
<dbReference type="GO" id="GO:0005634">
    <property type="term" value="C:nucleus"/>
    <property type="evidence" value="ECO:0007669"/>
    <property type="project" value="UniProtKB-SubCell"/>
</dbReference>
<dbReference type="FunFam" id="1.10.10.60:FF:000002">
    <property type="entry name" value="Myb family transcription factor"/>
    <property type="match status" value="1"/>
</dbReference>
<organism evidence="7 8">
    <name type="scientific">Ilex paraguariensis</name>
    <name type="common">yerba mate</name>
    <dbReference type="NCBI Taxonomy" id="185542"/>
    <lineage>
        <taxon>Eukaryota</taxon>
        <taxon>Viridiplantae</taxon>
        <taxon>Streptophyta</taxon>
        <taxon>Embryophyta</taxon>
        <taxon>Tracheophyta</taxon>
        <taxon>Spermatophyta</taxon>
        <taxon>Magnoliopsida</taxon>
        <taxon>eudicotyledons</taxon>
        <taxon>Gunneridae</taxon>
        <taxon>Pentapetalae</taxon>
        <taxon>asterids</taxon>
        <taxon>campanulids</taxon>
        <taxon>Aquifoliales</taxon>
        <taxon>Aquifoliaceae</taxon>
        <taxon>Ilex</taxon>
    </lineage>
</organism>
<keyword evidence="8" id="KW-1185">Reference proteome</keyword>
<keyword evidence="2" id="KW-0805">Transcription regulation</keyword>
<dbReference type="AlphaFoldDB" id="A0ABC8TQF0"/>
<evidence type="ECO:0000259" key="6">
    <source>
        <dbReference type="PROSITE" id="PS51294"/>
    </source>
</evidence>